<dbReference type="Gene3D" id="3.10.20.740">
    <property type="match status" value="1"/>
</dbReference>
<evidence type="ECO:0000256" key="5">
    <source>
        <dbReference type="ARBA" id="ARBA00022723"/>
    </source>
</evidence>
<comment type="cofactor">
    <cofactor evidence="10">
        <name>[2Fe-2S] cluster</name>
        <dbReference type="ChEBI" id="CHEBI:190135"/>
    </cofactor>
</comment>
<dbReference type="GO" id="GO:0016020">
    <property type="term" value="C:membrane"/>
    <property type="evidence" value="ECO:0007669"/>
    <property type="project" value="InterPro"/>
</dbReference>
<dbReference type="Pfam" id="PF00384">
    <property type="entry name" value="Molybdopterin"/>
    <property type="match status" value="1"/>
</dbReference>
<dbReference type="Gene3D" id="3.40.50.740">
    <property type="match status" value="1"/>
</dbReference>
<dbReference type="GO" id="GO:0008137">
    <property type="term" value="F:NADH dehydrogenase (ubiquinone) activity"/>
    <property type="evidence" value="ECO:0007669"/>
    <property type="project" value="InterPro"/>
</dbReference>
<dbReference type="GO" id="GO:0003954">
    <property type="term" value="F:NADH dehydrogenase activity"/>
    <property type="evidence" value="ECO:0007669"/>
    <property type="project" value="TreeGrafter"/>
</dbReference>
<dbReference type="AlphaFoldDB" id="A0AA35WDC2"/>
<evidence type="ECO:0000256" key="10">
    <source>
        <dbReference type="ARBA" id="ARBA00034078"/>
    </source>
</evidence>
<evidence type="ECO:0000256" key="3">
    <source>
        <dbReference type="ARBA" id="ARBA00013888"/>
    </source>
</evidence>
<dbReference type="PANTHER" id="PTHR43105">
    <property type="entry name" value="RESPIRATORY NITRATE REDUCTASE"/>
    <property type="match status" value="1"/>
</dbReference>
<name>A0AA35WDC2_GEOBA</name>
<evidence type="ECO:0000256" key="7">
    <source>
        <dbReference type="ARBA" id="ARBA00023004"/>
    </source>
</evidence>
<keyword evidence="7" id="KW-0408">Iron</keyword>
<keyword evidence="15" id="KW-1185">Reference proteome</keyword>
<organism evidence="14 15">
    <name type="scientific">Geodia barretti</name>
    <name type="common">Barrett's horny sponge</name>
    <dbReference type="NCBI Taxonomy" id="519541"/>
    <lineage>
        <taxon>Eukaryota</taxon>
        <taxon>Metazoa</taxon>
        <taxon>Porifera</taxon>
        <taxon>Demospongiae</taxon>
        <taxon>Heteroscleromorpha</taxon>
        <taxon>Tetractinellida</taxon>
        <taxon>Astrophorina</taxon>
        <taxon>Geodiidae</taxon>
        <taxon>Geodia</taxon>
    </lineage>
</organism>
<sequence length="429" mass="46837">MVVYTNSPKVIEGRRGVLEFLLINHPLDCPICDQAGECGLQDYYMSYGLYQSRFQEEKVHGRKVVDFGPDVVFDSERCILCTRCVRFCDEVTHTNELGIFERGDTAQIAPRFPASNWTTRTPETPSVCPGCSRGCNINVHHHDGRVYRLKPRRNDEVNDTWMCDAGRFGYKSLHENRLLEAAVRDETGELAPAPMQEALAHAADLLRDRNPAAIAVLAAPQGTNEDCYLLARLTAEVLPGCGVTVTAGESGDEDDFLLRADKNPNTRGAQDMGLPTPASPDDLAQLAAAIEAGEIEMLMAVDVDLKAVFGAETFARLAAKLQALIVQGSAMHPGSEAAQVLLPSAAYVERHGTFTNFQGRIQRINAAFAPPGASQPAWRIYRRLANLLGADWNYPNHEAVWGDIADTVPGYGVDYAAIGEQGCLISSES</sequence>
<dbReference type="Pfam" id="PF04879">
    <property type="entry name" value="Molybdop_Fe4S4"/>
    <property type="match status" value="1"/>
</dbReference>
<dbReference type="SMART" id="SM00926">
    <property type="entry name" value="Molybdop_Fe4S4"/>
    <property type="match status" value="1"/>
</dbReference>
<dbReference type="PANTHER" id="PTHR43105:SF13">
    <property type="entry name" value="NADH-UBIQUINONE OXIDOREDUCTASE 75 KDA SUBUNIT, MITOCHONDRIAL"/>
    <property type="match status" value="1"/>
</dbReference>
<accession>A0AA35WDC2</accession>
<dbReference type="InterPro" id="IPR019574">
    <property type="entry name" value="NADH_UbQ_OxRdtase_Gsu_4Fe4S-bd"/>
</dbReference>
<evidence type="ECO:0000256" key="8">
    <source>
        <dbReference type="ARBA" id="ARBA00023014"/>
    </source>
</evidence>
<keyword evidence="4" id="KW-0004">4Fe-4S</keyword>
<dbReference type="InterPro" id="IPR017896">
    <property type="entry name" value="4Fe4S_Fe-S-bd"/>
</dbReference>
<evidence type="ECO:0000256" key="6">
    <source>
        <dbReference type="ARBA" id="ARBA00022967"/>
    </source>
</evidence>
<dbReference type="GO" id="GO:0042773">
    <property type="term" value="P:ATP synthesis coupled electron transport"/>
    <property type="evidence" value="ECO:0007669"/>
    <property type="project" value="InterPro"/>
</dbReference>
<dbReference type="PROSITE" id="PS51379">
    <property type="entry name" value="4FE4S_FER_2"/>
    <property type="match status" value="1"/>
</dbReference>
<dbReference type="InterPro" id="IPR050123">
    <property type="entry name" value="Prok_molybdopt-oxidoreductase"/>
</dbReference>
<proteinExistence type="inferred from homology"/>
<comment type="cofactor">
    <cofactor evidence="1">
        <name>[4Fe-4S] cluster</name>
        <dbReference type="ChEBI" id="CHEBI:49883"/>
    </cofactor>
</comment>
<evidence type="ECO:0000259" key="12">
    <source>
        <dbReference type="PROSITE" id="PS51669"/>
    </source>
</evidence>
<dbReference type="PROSITE" id="PS00643">
    <property type="entry name" value="COMPLEX1_75K_3"/>
    <property type="match status" value="1"/>
</dbReference>
<evidence type="ECO:0000256" key="2">
    <source>
        <dbReference type="ARBA" id="ARBA00005404"/>
    </source>
</evidence>
<gene>
    <name evidence="14" type="ORF">GBAR_LOCUS6206</name>
</gene>
<dbReference type="SUPFAM" id="SSF53706">
    <property type="entry name" value="Formate dehydrogenase/DMSO reductase, domains 1-3"/>
    <property type="match status" value="1"/>
</dbReference>
<evidence type="ECO:0000256" key="4">
    <source>
        <dbReference type="ARBA" id="ARBA00022485"/>
    </source>
</evidence>
<keyword evidence="5" id="KW-0479">Metal-binding</keyword>
<feature type="domain" description="4Fe-4S ferredoxin-type" evidence="11">
    <location>
        <begin position="69"/>
        <end position="98"/>
    </location>
</feature>
<evidence type="ECO:0000313" key="15">
    <source>
        <dbReference type="Proteomes" id="UP001174909"/>
    </source>
</evidence>
<dbReference type="PROSITE" id="PS51839">
    <property type="entry name" value="4FE4S_HC3"/>
    <property type="match status" value="1"/>
</dbReference>
<comment type="caution">
    <text evidence="14">The sequence shown here is derived from an EMBL/GenBank/DDBJ whole genome shotgun (WGS) entry which is preliminary data.</text>
</comment>
<feature type="domain" description="4Fe-4S His(Cys)3-ligated-type" evidence="13">
    <location>
        <begin position="9"/>
        <end position="48"/>
    </location>
</feature>
<dbReference type="InterPro" id="IPR000283">
    <property type="entry name" value="NADH_UbQ_OxRdtase_75kDa_su_CS"/>
</dbReference>
<keyword evidence="8" id="KW-0411">Iron-sulfur</keyword>
<protein>
    <recommendedName>
        <fullName evidence="3">NADH-ubiquinone oxidoreductase 75 kDa subunit, mitochondrial</fullName>
    </recommendedName>
</protein>
<dbReference type="GO" id="GO:0051537">
    <property type="term" value="F:2 iron, 2 sulfur cluster binding"/>
    <property type="evidence" value="ECO:0007669"/>
    <property type="project" value="UniProtKB-KW"/>
</dbReference>
<keyword evidence="6" id="KW-1278">Translocase</keyword>
<evidence type="ECO:0000256" key="9">
    <source>
        <dbReference type="ARBA" id="ARBA00023027"/>
    </source>
</evidence>
<dbReference type="SUPFAM" id="SSF54862">
    <property type="entry name" value="4Fe-4S ferredoxins"/>
    <property type="match status" value="1"/>
</dbReference>
<dbReference type="Proteomes" id="UP001174909">
    <property type="component" value="Unassembled WGS sequence"/>
</dbReference>
<evidence type="ECO:0000259" key="11">
    <source>
        <dbReference type="PROSITE" id="PS51379"/>
    </source>
</evidence>
<evidence type="ECO:0000313" key="14">
    <source>
        <dbReference type="EMBL" id="CAI8009177.1"/>
    </source>
</evidence>
<keyword evidence="9" id="KW-0520">NAD</keyword>
<dbReference type="InterPro" id="IPR054351">
    <property type="entry name" value="NADH_UbQ_OxRdtase_ferredoxin"/>
</dbReference>
<reference evidence="14" key="1">
    <citation type="submission" date="2023-03" db="EMBL/GenBank/DDBJ databases">
        <authorList>
            <person name="Steffen K."/>
            <person name="Cardenas P."/>
        </authorList>
    </citation>
    <scope>NUCLEOTIDE SEQUENCE</scope>
</reference>
<comment type="similarity">
    <text evidence="2">Belongs to the complex I 75 kDa subunit family.</text>
</comment>
<feature type="domain" description="4Fe-4S Mo/W bis-MGD-type" evidence="12">
    <location>
        <begin position="121"/>
        <end position="177"/>
    </location>
</feature>
<dbReference type="InterPro" id="IPR006656">
    <property type="entry name" value="Mopterin_OxRdtase"/>
</dbReference>
<dbReference type="SMART" id="SM00929">
    <property type="entry name" value="NADH-G_4Fe-4S_3"/>
    <property type="match status" value="1"/>
</dbReference>
<dbReference type="Pfam" id="PF22117">
    <property type="entry name" value="Fer4_Nqo3"/>
    <property type="match status" value="1"/>
</dbReference>
<dbReference type="Gene3D" id="2.20.25.90">
    <property type="entry name" value="ADC-like domains"/>
    <property type="match status" value="1"/>
</dbReference>
<evidence type="ECO:0000256" key="1">
    <source>
        <dbReference type="ARBA" id="ARBA00001966"/>
    </source>
</evidence>
<dbReference type="Pfam" id="PF10588">
    <property type="entry name" value="NADH-G_4Fe-4S_3"/>
    <property type="match status" value="1"/>
</dbReference>
<dbReference type="EMBL" id="CASHTH010000930">
    <property type="protein sequence ID" value="CAI8009177.1"/>
    <property type="molecule type" value="Genomic_DNA"/>
</dbReference>
<dbReference type="GO" id="GO:0051539">
    <property type="term" value="F:4 iron, 4 sulfur cluster binding"/>
    <property type="evidence" value="ECO:0007669"/>
    <property type="project" value="UniProtKB-KW"/>
</dbReference>
<dbReference type="InterPro" id="IPR006963">
    <property type="entry name" value="Mopterin_OxRdtase_4Fe-4S_dom"/>
</dbReference>
<dbReference type="GO" id="GO:0046872">
    <property type="term" value="F:metal ion binding"/>
    <property type="evidence" value="ECO:0007669"/>
    <property type="project" value="UniProtKB-KW"/>
</dbReference>
<evidence type="ECO:0000259" key="13">
    <source>
        <dbReference type="PROSITE" id="PS51839"/>
    </source>
</evidence>
<dbReference type="PROSITE" id="PS51669">
    <property type="entry name" value="4FE4S_MOW_BIS_MGD"/>
    <property type="match status" value="1"/>
</dbReference>